<dbReference type="Gramene" id="CDF35014">
    <property type="protein sequence ID" value="CDF35014"/>
    <property type="gene ID" value="CHC_T00003340001"/>
</dbReference>
<feature type="transmembrane region" description="Helical" evidence="1">
    <location>
        <begin position="46"/>
        <end position="67"/>
    </location>
</feature>
<dbReference type="EMBL" id="HG001713">
    <property type="protein sequence ID" value="CDF35014.1"/>
    <property type="molecule type" value="Genomic_DNA"/>
</dbReference>
<feature type="transmembrane region" description="Helical" evidence="1">
    <location>
        <begin position="87"/>
        <end position="106"/>
    </location>
</feature>
<protein>
    <submittedName>
        <fullName evidence="2">Uncharacterized protein</fullName>
    </submittedName>
</protein>
<dbReference type="KEGG" id="ccp:CHC_T00003340001"/>
<dbReference type="Proteomes" id="UP000012073">
    <property type="component" value="Unassembled WGS sequence"/>
</dbReference>
<keyword evidence="1" id="KW-1133">Transmembrane helix</keyword>
<evidence type="ECO:0000313" key="2">
    <source>
        <dbReference type="EMBL" id="CDF35014.1"/>
    </source>
</evidence>
<dbReference type="AlphaFoldDB" id="R7QAF0"/>
<reference evidence="3" key="1">
    <citation type="journal article" date="2013" name="Proc. Natl. Acad. Sci. U.S.A.">
        <title>Genome structure and metabolic features in the red seaweed Chondrus crispus shed light on evolution of the Archaeplastida.</title>
        <authorList>
            <person name="Collen J."/>
            <person name="Porcel B."/>
            <person name="Carre W."/>
            <person name="Ball S.G."/>
            <person name="Chaparro C."/>
            <person name="Tonon T."/>
            <person name="Barbeyron T."/>
            <person name="Michel G."/>
            <person name="Noel B."/>
            <person name="Valentin K."/>
            <person name="Elias M."/>
            <person name="Artiguenave F."/>
            <person name="Arun A."/>
            <person name="Aury J.M."/>
            <person name="Barbosa-Neto J.F."/>
            <person name="Bothwell J.H."/>
            <person name="Bouget F.Y."/>
            <person name="Brillet L."/>
            <person name="Cabello-Hurtado F."/>
            <person name="Capella-Gutierrez S."/>
            <person name="Charrier B."/>
            <person name="Cladiere L."/>
            <person name="Cock J.M."/>
            <person name="Coelho S.M."/>
            <person name="Colleoni C."/>
            <person name="Czjzek M."/>
            <person name="Da Silva C."/>
            <person name="Delage L."/>
            <person name="Denoeud F."/>
            <person name="Deschamps P."/>
            <person name="Dittami S.M."/>
            <person name="Gabaldon T."/>
            <person name="Gachon C.M."/>
            <person name="Groisillier A."/>
            <person name="Herve C."/>
            <person name="Jabbari K."/>
            <person name="Katinka M."/>
            <person name="Kloareg B."/>
            <person name="Kowalczyk N."/>
            <person name="Labadie K."/>
            <person name="Leblanc C."/>
            <person name="Lopez P.J."/>
            <person name="McLachlan D.H."/>
            <person name="Meslet-Cladiere L."/>
            <person name="Moustafa A."/>
            <person name="Nehr Z."/>
            <person name="Nyvall Collen P."/>
            <person name="Panaud O."/>
            <person name="Partensky F."/>
            <person name="Poulain J."/>
            <person name="Rensing S.A."/>
            <person name="Rousvoal S."/>
            <person name="Samson G."/>
            <person name="Symeonidi A."/>
            <person name="Weissenbach J."/>
            <person name="Zambounis A."/>
            <person name="Wincker P."/>
            <person name="Boyen C."/>
        </authorList>
    </citation>
    <scope>NUCLEOTIDE SEQUENCE [LARGE SCALE GENOMIC DNA]</scope>
    <source>
        <strain evidence="3">cv. Stackhouse</strain>
    </source>
</reference>
<evidence type="ECO:0000313" key="3">
    <source>
        <dbReference type="Proteomes" id="UP000012073"/>
    </source>
</evidence>
<keyword evidence="3" id="KW-1185">Reference proteome</keyword>
<dbReference type="GeneID" id="17322544"/>
<sequence length="384" mass="41333">MPSLFPPLTTPTFPHCLLLPLTFAHPPLLPFLLGASVLHAFPTASVLLRILLLSLFLDGHTLATAAPDLALSSRLPPLHFDPRRTSGLLQLAVVAVLPLVVFLPGAPRRRVALFPGASSPHRIQPAHATALAAFLALLALFTTVLEFPPPFPHAQPHRFFPANPVADYLVSFFRDLLPLRLSVSRPAALFNLRRALYNFLLVPSGLPFDALGVQRALAAAVMALIGAINESAYLHDDDWLDATTSVAGVTAACAMFFGMEMEGVSGRVASVVFMMLAMRTARSVGGVKFWRDLLRPLAAVGAHLPWVWVVLEYRFVELALDAVRTNGNGSLLDVIRGLCEVLGGGDGASAEVLWSMVKCLVIVVGASTWERGSYESGLDVDDVE</sequence>
<proteinExistence type="predicted"/>
<organism evidence="2 3">
    <name type="scientific">Chondrus crispus</name>
    <name type="common">Carrageen Irish moss</name>
    <name type="synonym">Polymorpha crispa</name>
    <dbReference type="NCBI Taxonomy" id="2769"/>
    <lineage>
        <taxon>Eukaryota</taxon>
        <taxon>Rhodophyta</taxon>
        <taxon>Florideophyceae</taxon>
        <taxon>Rhodymeniophycidae</taxon>
        <taxon>Gigartinales</taxon>
        <taxon>Gigartinaceae</taxon>
        <taxon>Chondrus</taxon>
    </lineage>
</organism>
<name>R7QAF0_CHOCR</name>
<feature type="transmembrane region" description="Helical" evidence="1">
    <location>
        <begin position="12"/>
        <end position="34"/>
    </location>
</feature>
<evidence type="ECO:0000256" key="1">
    <source>
        <dbReference type="SAM" id="Phobius"/>
    </source>
</evidence>
<feature type="transmembrane region" description="Helical" evidence="1">
    <location>
        <begin position="126"/>
        <end position="145"/>
    </location>
</feature>
<keyword evidence="1" id="KW-0812">Transmembrane</keyword>
<dbReference type="RefSeq" id="XP_005714833.1">
    <property type="nucleotide sequence ID" value="XM_005714776.1"/>
</dbReference>
<keyword evidence="1" id="KW-0472">Membrane</keyword>
<gene>
    <name evidence="2" type="ORF">CHC_T00003340001</name>
</gene>
<accession>R7QAF0</accession>